<feature type="compositionally biased region" description="Basic and acidic residues" evidence="1">
    <location>
        <begin position="44"/>
        <end position="76"/>
    </location>
</feature>
<reference evidence="2 3" key="1">
    <citation type="submission" date="2020-06" db="EMBL/GenBank/DDBJ databases">
        <title>Transcriptomic and genomic resources for Thalictrum thalictroides and T. hernandezii: Facilitating candidate gene discovery in an emerging model plant lineage.</title>
        <authorList>
            <person name="Arias T."/>
            <person name="Riano-Pachon D.M."/>
            <person name="Di Stilio V.S."/>
        </authorList>
    </citation>
    <scope>NUCLEOTIDE SEQUENCE [LARGE SCALE GENOMIC DNA]</scope>
    <source>
        <strain evidence="3">cv. WT478/WT964</strain>
        <tissue evidence="2">Leaves</tissue>
    </source>
</reference>
<dbReference type="Proteomes" id="UP000554482">
    <property type="component" value="Unassembled WGS sequence"/>
</dbReference>
<accession>A0A7J6VLA2</accession>
<feature type="compositionally biased region" description="Polar residues" evidence="1">
    <location>
        <begin position="1"/>
        <end position="42"/>
    </location>
</feature>
<sequence>MAFQRSQPSASLPTLSATGVAQPNALHSNASQELEPSLSQPTALEDHELHPKEKLLDEVNPEIKDGRSDAWLKGREHPDGTVLESVQEQYQQVKLANERKRRSSLTEEGMEYYEDMDTDALAEVFGPEKSTRTRGVSSHASKKQLEYAARGKILFQQASSSNSKLEAHMNNVQSQMNKMNDVMMVFINRASGNSSTYAQSPPMTNTPQGEAGSSSVHRSSQQIIQNLMNHFEPASFESRSAIRMMMASTDDATWKEREGTVLALGVVAA</sequence>
<organism evidence="2 3">
    <name type="scientific">Thalictrum thalictroides</name>
    <name type="common">Rue-anemone</name>
    <name type="synonym">Anemone thalictroides</name>
    <dbReference type="NCBI Taxonomy" id="46969"/>
    <lineage>
        <taxon>Eukaryota</taxon>
        <taxon>Viridiplantae</taxon>
        <taxon>Streptophyta</taxon>
        <taxon>Embryophyta</taxon>
        <taxon>Tracheophyta</taxon>
        <taxon>Spermatophyta</taxon>
        <taxon>Magnoliopsida</taxon>
        <taxon>Ranunculales</taxon>
        <taxon>Ranunculaceae</taxon>
        <taxon>Thalictroideae</taxon>
        <taxon>Thalictrum</taxon>
    </lineage>
</organism>
<evidence type="ECO:0000256" key="1">
    <source>
        <dbReference type="SAM" id="MobiDB-lite"/>
    </source>
</evidence>
<comment type="caution">
    <text evidence="2">The sequence shown here is derived from an EMBL/GenBank/DDBJ whole genome shotgun (WGS) entry which is preliminary data.</text>
</comment>
<feature type="region of interest" description="Disordered" evidence="1">
    <location>
        <begin position="1"/>
        <end position="76"/>
    </location>
</feature>
<name>A0A7J6VLA2_THATH</name>
<gene>
    <name evidence="2" type="ORF">FRX31_025032</name>
</gene>
<evidence type="ECO:0000313" key="3">
    <source>
        <dbReference type="Proteomes" id="UP000554482"/>
    </source>
</evidence>
<dbReference type="OrthoDB" id="1919332at2759"/>
<proteinExistence type="predicted"/>
<dbReference type="AlphaFoldDB" id="A0A7J6VLA2"/>
<protein>
    <submittedName>
        <fullName evidence="2">Uncharacterized protein</fullName>
    </submittedName>
</protein>
<feature type="region of interest" description="Disordered" evidence="1">
    <location>
        <begin position="193"/>
        <end position="220"/>
    </location>
</feature>
<dbReference type="EMBL" id="JABWDY010030768">
    <property type="protein sequence ID" value="KAF5185378.1"/>
    <property type="molecule type" value="Genomic_DNA"/>
</dbReference>
<evidence type="ECO:0000313" key="2">
    <source>
        <dbReference type="EMBL" id="KAF5185378.1"/>
    </source>
</evidence>
<keyword evidence="3" id="KW-1185">Reference proteome</keyword>